<name>A0A9D1FST3_9FIRM</name>
<reference evidence="1" key="2">
    <citation type="journal article" date="2021" name="PeerJ">
        <title>Extensive microbial diversity within the chicken gut microbiome revealed by metagenomics and culture.</title>
        <authorList>
            <person name="Gilroy R."/>
            <person name="Ravi A."/>
            <person name="Getino M."/>
            <person name="Pursley I."/>
            <person name="Horton D.L."/>
            <person name="Alikhan N.F."/>
            <person name="Baker D."/>
            <person name="Gharbi K."/>
            <person name="Hall N."/>
            <person name="Watson M."/>
            <person name="Adriaenssens E.M."/>
            <person name="Foster-Nyarko E."/>
            <person name="Jarju S."/>
            <person name="Secka A."/>
            <person name="Antonio M."/>
            <person name="Oren A."/>
            <person name="Chaudhuri R.R."/>
            <person name="La Ragione R."/>
            <person name="Hildebrand F."/>
            <person name="Pallen M.J."/>
        </authorList>
    </citation>
    <scope>NUCLEOTIDE SEQUENCE</scope>
    <source>
        <strain evidence="1">6086</strain>
    </source>
</reference>
<dbReference type="InterPro" id="IPR053735">
    <property type="entry name" value="Type_III_TA_endoRNase"/>
</dbReference>
<dbReference type="CDD" id="cd17492">
    <property type="entry name" value="toxin_CptN"/>
    <property type="match status" value="1"/>
</dbReference>
<dbReference type="AlphaFoldDB" id="A0A9D1FST3"/>
<gene>
    <name evidence="1" type="ORF">IAD03_04635</name>
</gene>
<dbReference type="Proteomes" id="UP000824141">
    <property type="component" value="Unassembled WGS sequence"/>
</dbReference>
<evidence type="ECO:0000313" key="1">
    <source>
        <dbReference type="EMBL" id="HIS78640.1"/>
    </source>
</evidence>
<dbReference type="InterPro" id="IPR058108">
    <property type="entry name" value="CptIN-like"/>
</dbReference>
<proteinExistence type="predicted"/>
<reference evidence="1" key="1">
    <citation type="submission" date="2020-10" db="EMBL/GenBank/DDBJ databases">
        <authorList>
            <person name="Gilroy R."/>
        </authorList>
    </citation>
    <scope>NUCLEOTIDE SEQUENCE</scope>
    <source>
        <strain evidence="1">6086</strain>
    </source>
</reference>
<sequence length="153" mass="17870">MKINYENTKRPHYFALKDKHTELYWLVPCSSKVEKFERLLQKKREQHKPTDTIKIVRIFGRETVLLFQDMFPVIDKYIDGQYSKGGQPVRIANPKIIQEMEKNAKKIINLLHRGVRFTPTQPDAVRIEKIMLTELRETGESSVAVDTTSALEP</sequence>
<organism evidence="1 2">
    <name type="scientific">Candidatus Caccousia stercoris</name>
    <dbReference type="NCBI Taxonomy" id="2840723"/>
    <lineage>
        <taxon>Bacteria</taxon>
        <taxon>Bacillati</taxon>
        <taxon>Bacillota</taxon>
        <taxon>Clostridia</taxon>
        <taxon>Eubacteriales</taxon>
        <taxon>Oscillospiraceae</taxon>
        <taxon>Oscillospiraceae incertae sedis</taxon>
        <taxon>Candidatus Caccousia</taxon>
    </lineage>
</organism>
<comment type="caution">
    <text evidence="1">The sequence shown here is derived from an EMBL/GenBank/DDBJ whole genome shotgun (WGS) entry which is preliminary data.</text>
</comment>
<accession>A0A9D1FST3</accession>
<evidence type="ECO:0000313" key="2">
    <source>
        <dbReference type="Proteomes" id="UP000824141"/>
    </source>
</evidence>
<protein>
    <submittedName>
        <fullName evidence="1">Uncharacterized protein</fullName>
    </submittedName>
</protein>
<dbReference type="NCBIfam" id="NF047359">
    <property type="entry name" value="CptIN"/>
    <property type="match status" value="1"/>
</dbReference>
<dbReference type="EMBL" id="DVJM01000090">
    <property type="protein sequence ID" value="HIS78640.1"/>
    <property type="molecule type" value="Genomic_DNA"/>
</dbReference>
<dbReference type="Gene3D" id="3.10.129.130">
    <property type="match status" value="1"/>
</dbReference>